<name>A0A540MSC7_MALBA</name>
<dbReference type="InterPro" id="IPR035513">
    <property type="entry name" value="Invertase/methylesterase_inhib"/>
</dbReference>
<feature type="signal peptide" evidence="1">
    <location>
        <begin position="1"/>
        <end position="21"/>
    </location>
</feature>
<evidence type="ECO:0000259" key="2">
    <source>
        <dbReference type="SMART" id="SM00856"/>
    </source>
</evidence>
<dbReference type="STRING" id="106549.A0A540MSC7"/>
<dbReference type="Proteomes" id="UP000315295">
    <property type="component" value="Unassembled WGS sequence"/>
</dbReference>
<proteinExistence type="predicted"/>
<dbReference type="SUPFAM" id="SSF101148">
    <property type="entry name" value="Plant invertase/pectin methylesterase inhibitor"/>
    <property type="match status" value="1"/>
</dbReference>
<dbReference type="InterPro" id="IPR006501">
    <property type="entry name" value="Pectinesterase_inhib_dom"/>
</dbReference>
<accession>A0A540MSC7</accession>
<dbReference type="CDD" id="cd15799">
    <property type="entry name" value="PMEI-like_4"/>
    <property type="match status" value="1"/>
</dbReference>
<dbReference type="GO" id="GO:0004857">
    <property type="term" value="F:enzyme inhibitor activity"/>
    <property type="evidence" value="ECO:0007669"/>
    <property type="project" value="InterPro"/>
</dbReference>
<comment type="caution">
    <text evidence="3">The sequence shown here is derived from an EMBL/GenBank/DDBJ whole genome shotgun (WGS) entry which is preliminary data.</text>
</comment>
<dbReference type="AlphaFoldDB" id="A0A540MSC7"/>
<reference evidence="3 4" key="1">
    <citation type="journal article" date="2019" name="G3 (Bethesda)">
        <title>Sequencing of a Wild Apple (Malus baccata) Genome Unravels the Differences Between Cultivated and Wild Apple Species Regarding Disease Resistance and Cold Tolerance.</title>
        <authorList>
            <person name="Chen X."/>
        </authorList>
    </citation>
    <scope>NUCLEOTIDE SEQUENCE [LARGE SCALE GENOMIC DNA]</scope>
    <source>
        <strain evidence="4">cv. Shandingzi</strain>
        <tissue evidence="3">Leaves</tissue>
    </source>
</reference>
<evidence type="ECO:0000256" key="1">
    <source>
        <dbReference type="SAM" id="SignalP"/>
    </source>
</evidence>
<dbReference type="EMBL" id="VIEB01000201">
    <property type="protein sequence ID" value="TQE01143.1"/>
    <property type="molecule type" value="Genomic_DNA"/>
</dbReference>
<evidence type="ECO:0000313" key="4">
    <source>
        <dbReference type="Proteomes" id="UP000315295"/>
    </source>
</evidence>
<dbReference type="SMART" id="SM00856">
    <property type="entry name" value="PMEI"/>
    <property type="match status" value="1"/>
</dbReference>
<evidence type="ECO:0000313" key="3">
    <source>
        <dbReference type="EMBL" id="TQE01143.1"/>
    </source>
</evidence>
<dbReference type="Gene3D" id="1.20.140.40">
    <property type="entry name" value="Invertase/pectin methylesterase inhibitor family protein"/>
    <property type="match status" value="1"/>
</dbReference>
<feature type="chain" id="PRO_5021818775" description="Pectinesterase inhibitor domain-containing protein" evidence="1">
    <location>
        <begin position="22"/>
        <end position="194"/>
    </location>
</feature>
<keyword evidence="4" id="KW-1185">Reference proteome</keyword>
<feature type="domain" description="Pectinesterase inhibitor" evidence="2">
    <location>
        <begin position="12"/>
        <end position="141"/>
    </location>
</feature>
<gene>
    <name evidence="3" type="ORF">C1H46_013233</name>
</gene>
<keyword evidence="1" id="KW-0732">Signal</keyword>
<sequence length="194" mass="21430">MSTSVTTFLLLVTISVSTTSCLQQSTPIQLALDRVLQATTLVVQNSIQLHELVGSDDISNYSGVALRDCTELYDESAARLTVLLSKNESYTGNDARTWLSGVLANHRSCLDGLDEKGFVRTEHQRVVAQNLTMVLGEALVFYGKVMNEGKNSQRHGWECIGSSHFERHGLELRLSATMVLDSINGIDFRPHRSC</sequence>
<dbReference type="Pfam" id="PF04043">
    <property type="entry name" value="PMEI"/>
    <property type="match status" value="1"/>
</dbReference>
<organism evidence="3 4">
    <name type="scientific">Malus baccata</name>
    <name type="common">Siberian crab apple</name>
    <name type="synonym">Pyrus baccata</name>
    <dbReference type="NCBI Taxonomy" id="106549"/>
    <lineage>
        <taxon>Eukaryota</taxon>
        <taxon>Viridiplantae</taxon>
        <taxon>Streptophyta</taxon>
        <taxon>Embryophyta</taxon>
        <taxon>Tracheophyta</taxon>
        <taxon>Spermatophyta</taxon>
        <taxon>Magnoliopsida</taxon>
        <taxon>eudicotyledons</taxon>
        <taxon>Gunneridae</taxon>
        <taxon>Pentapetalae</taxon>
        <taxon>rosids</taxon>
        <taxon>fabids</taxon>
        <taxon>Rosales</taxon>
        <taxon>Rosaceae</taxon>
        <taxon>Amygdaloideae</taxon>
        <taxon>Maleae</taxon>
        <taxon>Malus</taxon>
    </lineage>
</organism>
<protein>
    <recommendedName>
        <fullName evidence="2">Pectinesterase inhibitor domain-containing protein</fullName>
    </recommendedName>
</protein>